<proteinExistence type="predicted"/>
<accession>A0A8S5U600</accession>
<name>A0A8S5U600_9CAUD</name>
<organism evidence="1">
    <name type="scientific">Siphoviridae sp. cteLh2</name>
    <dbReference type="NCBI Taxonomy" id="2825590"/>
    <lineage>
        <taxon>Viruses</taxon>
        <taxon>Duplodnaviria</taxon>
        <taxon>Heunggongvirae</taxon>
        <taxon>Uroviricota</taxon>
        <taxon>Caudoviricetes</taxon>
    </lineage>
</organism>
<reference evidence="1" key="1">
    <citation type="journal article" date="2021" name="Proc. Natl. Acad. Sci. U.S.A.">
        <title>A Catalog of Tens of Thousands of Viruses from Human Metagenomes Reveals Hidden Associations with Chronic Diseases.</title>
        <authorList>
            <person name="Tisza M.J."/>
            <person name="Buck C.B."/>
        </authorList>
    </citation>
    <scope>NUCLEOTIDE SEQUENCE</scope>
    <source>
        <strain evidence="1">CteLh2</strain>
    </source>
</reference>
<sequence length="54" mass="6222">MQVKILSSTSNEVREKFLNDMKADYKNVFKVDTEGNRTVIKGCEEIDINEVEVN</sequence>
<evidence type="ECO:0000313" key="1">
    <source>
        <dbReference type="EMBL" id="DAF89822.1"/>
    </source>
</evidence>
<dbReference type="EMBL" id="BK016017">
    <property type="protein sequence ID" value="DAF89822.1"/>
    <property type="molecule type" value="Genomic_DNA"/>
</dbReference>
<protein>
    <submittedName>
        <fullName evidence="1">Uncharacterized protein</fullName>
    </submittedName>
</protein>